<gene>
    <name evidence="2" type="ORF">HF086_006389</name>
</gene>
<keyword evidence="1" id="KW-0472">Membrane</keyword>
<keyword evidence="1" id="KW-0812">Transmembrane</keyword>
<dbReference type="EMBL" id="JACEFF010000086">
    <property type="protein sequence ID" value="KAH9644361.1"/>
    <property type="molecule type" value="Genomic_DNA"/>
</dbReference>
<reference evidence="2" key="1">
    <citation type="journal article" date="2021" name="G3 (Bethesda)">
        <title>Genome and transcriptome analysis of the beet armyworm Spodoptera exigua reveals targets for pest control. .</title>
        <authorList>
            <person name="Simon S."/>
            <person name="Breeschoten T."/>
            <person name="Jansen H.J."/>
            <person name="Dirks R.P."/>
            <person name="Schranz M.E."/>
            <person name="Ros V.I.D."/>
        </authorList>
    </citation>
    <scope>NUCLEOTIDE SEQUENCE</scope>
    <source>
        <strain evidence="2">TB_SE_WUR_2020</strain>
    </source>
</reference>
<keyword evidence="1" id="KW-1133">Transmembrane helix</keyword>
<feature type="transmembrane region" description="Helical" evidence="1">
    <location>
        <begin position="12"/>
        <end position="33"/>
    </location>
</feature>
<evidence type="ECO:0000313" key="2">
    <source>
        <dbReference type="EMBL" id="KAH9644361.1"/>
    </source>
</evidence>
<evidence type="ECO:0000313" key="3">
    <source>
        <dbReference type="Proteomes" id="UP000814243"/>
    </source>
</evidence>
<protein>
    <submittedName>
        <fullName evidence="2">Uncharacterized protein</fullName>
    </submittedName>
</protein>
<accession>A0A922MX91</accession>
<sequence>MNLNVIKLHKTYIFLCSVEQLGFTIAIYLQIIAARREEAPHLLPPLQEDYDDLPPAKMPNKLPYLMMDQMALCDLLKSHGIDVTRLSSTSPYTAGNVALPHRHSWVEAGAAQGRDSLAEITAPGTELDSANSSPGVQRLTQYDDLDEEYRMFTEKYNHNHRPVMQNFGCYRTDNEFWSWGHQESHSGAHYSRRDRKAAYEIKDKLEEIFKSISEEPLLPGSGACSPAAHKSYSGAVPAYTKYFPELFLY</sequence>
<organism evidence="2 3">
    <name type="scientific">Spodoptera exigua</name>
    <name type="common">Beet armyworm</name>
    <name type="synonym">Noctua fulgens</name>
    <dbReference type="NCBI Taxonomy" id="7107"/>
    <lineage>
        <taxon>Eukaryota</taxon>
        <taxon>Metazoa</taxon>
        <taxon>Ecdysozoa</taxon>
        <taxon>Arthropoda</taxon>
        <taxon>Hexapoda</taxon>
        <taxon>Insecta</taxon>
        <taxon>Pterygota</taxon>
        <taxon>Neoptera</taxon>
        <taxon>Endopterygota</taxon>
        <taxon>Lepidoptera</taxon>
        <taxon>Glossata</taxon>
        <taxon>Ditrysia</taxon>
        <taxon>Noctuoidea</taxon>
        <taxon>Noctuidae</taxon>
        <taxon>Amphipyrinae</taxon>
        <taxon>Spodoptera</taxon>
    </lineage>
</organism>
<dbReference type="Proteomes" id="UP000814243">
    <property type="component" value="Unassembled WGS sequence"/>
</dbReference>
<comment type="caution">
    <text evidence="2">The sequence shown here is derived from an EMBL/GenBank/DDBJ whole genome shotgun (WGS) entry which is preliminary data.</text>
</comment>
<evidence type="ECO:0000256" key="1">
    <source>
        <dbReference type="SAM" id="Phobius"/>
    </source>
</evidence>
<dbReference type="AlphaFoldDB" id="A0A922MX91"/>
<proteinExistence type="predicted"/>
<name>A0A922MX91_SPOEX</name>